<dbReference type="SUPFAM" id="SSF56784">
    <property type="entry name" value="HAD-like"/>
    <property type="match status" value="1"/>
</dbReference>
<dbReference type="Pfam" id="PF00702">
    <property type="entry name" value="Hydrolase"/>
    <property type="match status" value="1"/>
</dbReference>
<reference evidence="4" key="1">
    <citation type="submission" date="2021-01" db="EMBL/GenBank/DDBJ databases">
        <title>Whole genome shotgun sequence of Virgisporangium aliadipatigenens NBRC 105644.</title>
        <authorList>
            <person name="Komaki H."/>
            <person name="Tamura T."/>
        </authorList>
    </citation>
    <scope>NUCLEOTIDE SEQUENCE</scope>
    <source>
        <strain evidence="4">NBRC 105644</strain>
    </source>
</reference>
<keyword evidence="5" id="KW-1185">Reference proteome</keyword>
<dbReference type="AlphaFoldDB" id="A0A8J4DRH0"/>
<protein>
    <submittedName>
        <fullName evidence="4">Haloacid dehalogenase</fullName>
    </submittedName>
</protein>
<sequence>MWTVTTETATRQRRGLPGPPPAGVVIDLDDTLYPHVSYLDGAAAAVGEAAAASGLNAAAITTALRTQLHAGSDRGGTIDRALTSCGIPREAVAAVLPRLLAAFVAYQPTVLPLYPGTREALVALRGRYPLVCLTDGSPVLQRAKLAAAGLTEAFDAIVITDELGGRPSRKPHPSGLRHAAELIGCPVEELVVVGDRPGKDVAIAVAAGARSIRVTTGEYADAPDSPTATAVADSFATAAELLLSSPSG</sequence>
<evidence type="ECO:0000313" key="5">
    <source>
        <dbReference type="Proteomes" id="UP000619260"/>
    </source>
</evidence>
<dbReference type="InterPro" id="IPR023214">
    <property type="entry name" value="HAD_sf"/>
</dbReference>
<dbReference type="InterPro" id="IPR036412">
    <property type="entry name" value="HAD-like_sf"/>
</dbReference>
<proteinExistence type="predicted"/>
<keyword evidence="2" id="KW-0460">Magnesium</keyword>
<name>A0A8J4DRH0_9ACTN</name>
<gene>
    <name evidence="4" type="ORF">Val02_32030</name>
</gene>
<dbReference type="PANTHER" id="PTHR46470">
    <property type="entry name" value="N-ACYLNEURAMINATE-9-PHOSPHATASE"/>
    <property type="match status" value="1"/>
</dbReference>
<evidence type="ECO:0000256" key="1">
    <source>
        <dbReference type="ARBA" id="ARBA00022801"/>
    </source>
</evidence>
<evidence type="ECO:0000256" key="3">
    <source>
        <dbReference type="SAM" id="MobiDB-lite"/>
    </source>
</evidence>
<dbReference type="Gene3D" id="3.40.50.1000">
    <property type="entry name" value="HAD superfamily/HAD-like"/>
    <property type="match status" value="1"/>
</dbReference>
<evidence type="ECO:0000313" key="4">
    <source>
        <dbReference type="EMBL" id="GIJ46317.1"/>
    </source>
</evidence>
<comment type="caution">
    <text evidence="4">The sequence shown here is derived from an EMBL/GenBank/DDBJ whole genome shotgun (WGS) entry which is preliminary data.</text>
</comment>
<dbReference type="InterPro" id="IPR051400">
    <property type="entry name" value="HAD-like_hydrolase"/>
</dbReference>
<dbReference type="Proteomes" id="UP000619260">
    <property type="component" value="Unassembled WGS sequence"/>
</dbReference>
<accession>A0A8J4DRH0</accession>
<feature type="region of interest" description="Disordered" evidence="3">
    <location>
        <begin position="1"/>
        <end position="21"/>
    </location>
</feature>
<evidence type="ECO:0000256" key="2">
    <source>
        <dbReference type="ARBA" id="ARBA00022842"/>
    </source>
</evidence>
<organism evidence="4 5">
    <name type="scientific">Virgisporangium aliadipatigenens</name>
    <dbReference type="NCBI Taxonomy" id="741659"/>
    <lineage>
        <taxon>Bacteria</taxon>
        <taxon>Bacillati</taxon>
        <taxon>Actinomycetota</taxon>
        <taxon>Actinomycetes</taxon>
        <taxon>Micromonosporales</taxon>
        <taxon>Micromonosporaceae</taxon>
        <taxon>Virgisporangium</taxon>
    </lineage>
</organism>
<dbReference type="GO" id="GO:0016787">
    <property type="term" value="F:hydrolase activity"/>
    <property type="evidence" value="ECO:0007669"/>
    <property type="project" value="UniProtKB-KW"/>
</dbReference>
<dbReference type="SFLD" id="SFLDG01129">
    <property type="entry name" value="C1.5:_HAD__Beta-PGM__Phosphata"/>
    <property type="match status" value="1"/>
</dbReference>
<keyword evidence="1" id="KW-0378">Hydrolase</keyword>
<dbReference type="EMBL" id="BOPF01000010">
    <property type="protein sequence ID" value="GIJ46317.1"/>
    <property type="molecule type" value="Genomic_DNA"/>
</dbReference>
<dbReference type="SFLD" id="SFLDS00003">
    <property type="entry name" value="Haloacid_Dehalogenase"/>
    <property type="match status" value="1"/>
</dbReference>